<feature type="region of interest" description="Disordered" evidence="1">
    <location>
        <begin position="82"/>
        <end position="113"/>
    </location>
</feature>
<organism evidence="2 3">
    <name type="scientific">Vigna mungo</name>
    <name type="common">Black gram</name>
    <name type="synonym">Phaseolus mungo</name>
    <dbReference type="NCBI Taxonomy" id="3915"/>
    <lineage>
        <taxon>Eukaryota</taxon>
        <taxon>Viridiplantae</taxon>
        <taxon>Streptophyta</taxon>
        <taxon>Embryophyta</taxon>
        <taxon>Tracheophyta</taxon>
        <taxon>Spermatophyta</taxon>
        <taxon>Magnoliopsida</taxon>
        <taxon>eudicotyledons</taxon>
        <taxon>Gunneridae</taxon>
        <taxon>Pentapetalae</taxon>
        <taxon>rosids</taxon>
        <taxon>fabids</taxon>
        <taxon>Fabales</taxon>
        <taxon>Fabaceae</taxon>
        <taxon>Papilionoideae</taxon>
        <taxon>50 kb inversion clade</taxon>
        <taxon>NPAAA clade</taxon>
        <taxon>indigoferoid/millettioid clade</taxon>
        <taxon>Phaseoleae</taxon>
        <taxon>Vigna</taxon>
    </lineage>
</organism>
<gene>
    <name evidence="2" type="ORF">V8G54_010963</name>
</gene>
<dbReference type="EMBL" id="CP144697">
    <property type="protein sequence ID" value="WVZ13397.1"/>
    <property type="molecule type" value="Genomic_DNA"/>
</dbReference>
<accession>A0AAQ3S0R4</accession>
<evidence type="ECO:0000256" key="1">
    <source>
        <dbReference type="SAM" id="MobiDB-lite"/>
    </source>
</evidence>
<reference evidence="2 3" key="1">
    <citation type="journal article" date="2023" name="Life. Sci Alliance">
        <title>Evolutionary insights into 3D genome organization and epigenetic landscape of Vigna mungo.</title>
        <authorList>
            <person name="Junaid A."/>
            <person name="Singh B."/>
            <person name="Bhatia S."/>
        </authorList>
    </citation>
    <scope>NUCLEOTIDE SEQUENCE [LARGE SCALE GENOMIC DNA]</scope>
    <source>
        <strain evidence="2">Urdbean</strain>
    </source>
</reference>
<dbReference type="Proteomes" id="UP001374535">
    <property type="component" value="Chromosome 4"/>
</dbReference>
<protein>
    <submittedName>
        <fullName evidence="2">Uncharacterized protein</fullName>
    </submittedName>
</protein>
<dbReference type="AlphaFoldDB" id="A0AAQ3S0R4"/>
<evidence type="ECO:0000313" key="3">
    <source>
        <dbReference type="Proteomes" id="UP001374535"/>
    </source>
</evidence>
<keyword evidence="3" id="KW-1185">Reference proteome</keyword>
<evidence type="ECO:0000313" key="2">
    <source>
        <dbReference type="EMBL" id="WVZ13397.1"/>
    </source>
</evidence>
<proteinExistence type="predicted"/>
<name>A0AAQ3S0R4_VIGMU</name>
<sequence length="139" mass="15830">MRETHHQTSSSDMNVLLRPLNELKASTHHHQLKNETNVDWEQRRISHTEEDWGTKGGFGHVIIVRWSVMVLLVGFGQSHGPLQDTSLDADPVQAPKPEPAPLRRNSRIGKPPERQCRMNIGKELLKVNFLPGKKIRHGI</sequence>